<dbReference type="RefSeq" id="WP_141197297.1">
    <property type="nucleotide sequence ID" value="NZ_CP041186.1"/>
</dbReference>
<evidence type="ECO:0000259" key="3">
    <source>
        <dbReference type="Pfam" id="PF00884"/>
    </source>
</evidence>
<evidence type="ECO:0000313" key="4">
    <source>
        <dbReference type="EMBL" id="QDG50805.1"/>
    </source>
</evidence>
<dbReference type="SUPFAM" id="SSF53649">
    <property type="entry name" value="Alkaline phosphatase-like"/>
    <property type="match status" value="1"/>
</dbReference>
<feature type="transmembrane region" description="Helical" evidence="2">
    <location>
        <begin position="74"/>
        <end position="94"/>
    </location>
</feature>
<dbReference type="PANTHER" id="PTHR43751:SF3">
    <property type="entry name" value="SULFATASE N-TERMINAL DOMAIN-CONTAINING PROTEIN"/>
    <property type="match status" value="1"/>
</dbReference>
<keyword evidence="2" id="KW-0472">Membrane</keyword>
<dbReference type="InterPro" id="IPR052701">
    <property type="entry name" value="GAG_Ulvan_Degrading_Sulfatases"/>
</dbReference>
<evidence type="ECO:0000256" key="1">
    <source>
        <dbReference type="SAM" id="MobiDB-lite"/>
    </source>
</evidence>
<dbReference type="PANTHER" id="PTHR43751">
    <property type="entry name" value="SULFATASE"/>
    <property type="match status" value="1"/>
</dbReference>
<proteinExistence type="predicted"/>
<protein>
    <submittedName>
        <fullName evidence="4">DUF229 domain-containing protein</fullName>
    </submittedName>
</protein>
<accession>A0A5B8Y7L2</accession>
<feature type="transmembrane region" description="Helical" evidence="2">
    <location>
        <begin position="161"/>
        <end position="180"/>
    </location>
</feature>
<keyword evidence="5" id="KW-1185">Reference proteome</keyword>
<dbReference type="AlphaFoldDB" id="A0A4Y6PSQ8"/>
<dbReference type="Pfam" id="PF00884">
    <property type="entry name" value="Sulfatase"/>
    <property type="match status" value="1"/>
</dbReference>
<dbReference type="InterPro" id="IPR000917">
    <property type="entry name" value="Sulfatase_N"/>
</dbReference>
<dbReference type="OrthoDB" id="5500422at2"/>
<gene>
    <name evidence="4" type="ORF">FIV42_08695</name>
</gene>
<dbReference type="InterPro" id="IPR017850">
    <property type="entry name" value="Alkaline_phosphatase_core_sf"/>
</dbReference>
<organism evidence="4 5">
    <name type="scientific">Persicimonas caeni</name>
    <dbReference type="NCBI Taxonomy" id="2292766"/>
    <lineage>
        <taxon>Bacteria</taxon>
        <taxon>Deltaproteobacteria</taxon>
        <taxon>Bradymonadales</taxon>
        <taxon>Bradymonadaceae</taxon>
        <taxon>Persicimonas</taxon>
    </lineage>
</organism>
<accession>A0A4Y6PSQ8</accession>
<dbReference type="EMBL" id="CP041186">
    <property type="protein sequence ID" value="QDG50805.1"/>
    <property type="molecule type" value="Genomic_DNA"/>
</dbReference>
<evidence type="ECO:0000313" key="5">
    <source>
        <dbReference type="Proteomes" id="UP000315995"/>
    </source>
</evidence>
<feature type="transmembrane region" description="Helical" evidence="2">
    <location>
        <begin position="12"/>
        <end position="32"/>
    </location>
</feature>
<feature type="domain" description="Sulfatase N-terminal" evidence="3">
    <location>
        <begin position="242"/>
        <end position="542"/>
    </location>
</feature>
<feature type="region of interest" description="Disordered" evidence="1">
    <location>
        <begin position="222"/>
        <end position="241"/>
    </location>
</feature>
<dbReference type="Proteomes" id="UP000315995">
    <property type="component" value="Chromosome"/>
</dbReference>
<feature type="transmembrane region" description="Helical" evidence="2">
    <location>
        <begin position="44"/>
        <end position="67"/>
    </location>
</feature>
<name>A0A4Y6PSQ8_PERCE</name>
<evidence type="ECO:0000256" key="2">
    <source>
        <dbReference type="SAM" id="Phobius"/>
    </source>
</evidence>
<dbReference type="Gene3D" id="3.40.720.10">
    <property type="entry name" value="Alkaline Phosphatase, subunit A"/>
    <property type="match status" value="1"/>
</dbReference>
<sequence>MAQRAEDKTGRLARIGALLLIPLTILIGDFEFRWVQEHAREPIVFWPWFLGSVGLSVALWWGLVSLVKGSRLRWILLPLVVVPLGVLIVASWRFRTLRHYDPAATVVAFLLEEPLYAIELAMAGVSPGWLAALILLPIVWLAAALYSAIDDAEPEAPRRNRRLIAGAAVLSVPLVVWTTWPSVVENPWTPYPTDIRLLKVGEQGVSFYAQGVSSIMMRPAERTEVPPVASEPNDPNEPSERPSVLLILAESVRNDRTQLWGEPGRATTPAMAGFAQRRPDEVFAFQRHTANAAATLASGMGLLLGKHYAAPADVLRSAPVIWQYAQAAEMETFLVSAQPWGWANLTGFYIDHQPPDAFWDAEALGLEVVNDAGGDDLEAADKVVELIGDASAKAEPFFGIFQLNATHFPYHALDDVSWPIEGSVDRYDAAMARSDAAVGKVLDALEEKGRLDSTVVIFVSDHAIELNEAKYRAGHKALRRDEPAMFQGARVSSCEPVYARTPMLMYVPKEWQQRLGVDRGVLAANTGKLSSHVDILPTVLELWSMPPVVEPDGQSLLHPAPDDRLTYCFTASRVPEVRGVAIHAADRYVYLRKNLNRPHAFDVEGLESFESRRMGEPLEARDEALIERACRESSAAREVLGELDEKFGLAGVPCE</sequence>
<reference evidence="4 5" key="1">
    <citation type="submission" date="2019-06" db="EMBL/GenBank/DDBJ databases">
        <title>Persicimonas caeni gen. nov., sp. nov., a predatory bacterium isolated from solar saltern.</title>
        <authorList>
            <person name="Wang S."/>
        </authorList>
    </citation>
    <scope>NUCLEOTIDE SEQUENCE [LARGE SCALE GENOMIC DNA]</scope>
    <source>
        <strain evidence="4 5">YN101</strain>
    </source>
</reference>
<keyword evidence="2" id="KW-1133">Transmembrane helix</keyword>
<feature type="transmembrane region" description="Helical" evidence="2">
    <location>
        <begin position="129"/>
        <end position="149"/>
    </location>
</feature>
<keyword evidence="2" id="KW-0812">Transmembrane</keyword>